<feature type="active site" description="Proton donor/acceptor" evidence="8">
    <location>
        <position position="294"/>
    </location>
</feature>
<comment type="similarity">
    <text evidence="2 8">Belongs to the peptidase M14 family.</text>
</comment>
<dbReference type="InterPro" id="IPR057247">
    <property type="entry name" value="CARBOXYPEPT_ZN_2"/>
</dbReference>
<keyword evidence="7" id="KW-0482">Metalloprotease</keyword>
<protein>
    <recommendedName>
        <fullName evidence="9">Peptidase M14 domain-containing protein</fullName>
    </recommendedName>
</protein>
<dbReference type="PROSITE" id="PS52035">
    <property type="entry name" value="PEPTIDASE_M14"/>
    <property type="match status" value="1"/>
</dbReference>
<dbReference type="SUPFAM" id="SSF53187">
    <property type="entry name" value="Zn-dependent exopeptidases"/>
    <property type="match status" value="1"/>
</dbReference>
<dbReference type="Pfam" id="PF00246">
    <property type="entry name" value="Peptidase_M14"/>
    <property type="match status" value="1"/>
</dbReference>
<evidence type="ECO:0000256" key="4">
    <source>
        <dbReference type="ARBA" id="ARBA00022670"/>
    </source>
</evidence>
<evidence type="ECO:0000259" key="9">
    <source>
        <dbReference type="PROSITE" id="PS52035"/>
    </source>
</evidence>
<evidence type="ECO:0000313" key="11">
    <source>
        <dbReference type="Proteomes" id="UP001162483"/>
    </source>
</evidence>
<evidence type="ECO:0000256" key="8">
    <source>
        <dbReference type="PROSITE-ProRule" id="PRU01379"/>
    </source>
</evidence>
<evidence type="ECO:0000256" key="5">
    <source>
        <dbReference type="ARBA" id="ARBA00022723"/>
    </source>
</evidence>
<accession>A0ABN9DKA5</accession>
<evidence type="ECO:0000256" key="6">
    <source>
        <dbReference type="ARBA" id="ARBA00022833"/>
    </source>
</evidence>
<dbReference type="PANTHER" id="PTHR11705">
    <property type="entry name" value="PROTEASE FAMILY M14 CARBOXYPEPTIDASE A,B"/>
    <property type="match status" value="1"/>
</dbReference>
<organism evidence="10 11">
    <name type="scientific">Staurois parvus</name>
    <dbReference type="NCBI Taxonomy" id="386267"/>
    <lineage>
        <taxon>Eukaryota</taxon>
        <taxon>Metazoa</taxon>
        <taxon>Chordata</taxon>
        <taxon>Craniata</taxon>
        <taxon>Vertebrata</taxon>
        <taxon>Euteleostomi</taxon>
        <taxon>Amphibia</taxon>
        <taxon>Batrachia</taxon>
        <taxon>Anura</taxon>
        <taxon>Neobatrachia</taxon>
        <taxon>Ranoidea</taxon>
        <taxon>Ranidae</taxon>
        <taxon>Staurois</taxon>
    </lineage>
</organism>
<evidence type="ECO:0000256" key="7">
    <source>
        <dbReference type="ARBA" id="ARBA00023049"/>
    </source>
</evidence>
<dbReference type="Gene3D" id="3.40.630.10">
    <property type="entry name" value="Zn peptidases"/>
    <property type="match status" value="1"/>
</dbReference>
<dbReference type="SMART" id="SM00631">
    <property type="entry name" value="Zn_pept"/>
    <property type="match status" value="1"/>
</dbReference>
<name>A0ABN9DKA5_9NEOB</name>
<dbReference type="InterPro" id="IPR000834">
    <property type="entry name" value="Peptidase_M14"/>
</dbReference>
<evidence type="ECO:0000256" key="2">
    <source>
        <dbReference type="ARBA" id="ARBA00005988"/>
    </source>
</evidence>
<proteinExistence type="inferred from homology"/>
<evidence type="ECO:0000256" key="3">
    <source>
        <dbReference type="ARBA" id="ARBA00022645"/>
    </source>
</evidence>
<keyword evidence="4" id="KW-0645">Protease</keyword>
<keyword evidence="6" id="KW-0862">Zinc</keyword>
<keyword evidence="5" id="KW-0479">Metal-binding</keyword>
<reference evidence="10" key="1">
    <citation type="submission" date="2023-05" db="EMBL/GenBank/DDBJ databases">
        <authorList>
            <person name="Stuckert A."/>
        </authorList>
    </citation>
    <scope>NUCLEOTIDE SEQUENCE</scope>
</reference>
<dbReference type="EMBL" id="CATNWA010014491">
    <property type="protein sequence ID" value="CAI9572404.1"/>
    <property type="molecule type" value="Genomic_DNA"/>
</dbReference>
<dbReference type="PRINTS" id="PR00765">
    <property type="entry name" value="CRBOXYPTASEA"/>
</dbReference>
<sequence length="332" mass="37149">MIICFIFRILIDDLQVALEKQRDSNIRAVHSYEKYNDLDTINAWSANIAAQNPTLVSRLEIGTSYEGRPLYLLKVGKSGTNKNAVFMDCGFHAREWITPAFCQWFVKEAVDNYGSDDQITDLLDNLDVYVLTVMNVDGYVYSWNSNRMWRKTRSANKNSACVGTDPNRNFNAGWCTVGASSNPCDETYCGTAPESEKESKALADFIRANIGSIKAYLTIHSYSQMLLFPYSYTYALAKDHTELNNVAKGAVSALTSLYGTKYTYGPGGTTIYLSSGGSDDWAYDTGIKYSFTFELRDTGKYGFILPESEIVETCEETMLAVKYIADHVLNNA</sequence>
<comment type="cofactor">
    <cofactor evidence="1">
        <name>Zn(2+)</name>
        <dbReference type="ChEBI" id="CHEBI:29105"/>
    </cofactor>
</comment>
<dbReference type="PROSITE" id="PS00133">
    <property type="entry name" value="CARBOXYPEPT_ZN_2"/>
    <property type="match status" value="1"/>
</dbReference>
<keyword evidence="11" id="KW-1185">Reference proteome</keyword>
<keyword evidence="7" id="KW-0378">Hydrolase</keyword>
<dbReference type="Proteomes" id="UP001162483">
    <property type="component" value="Unassembled WGS sequence"/>
</dbReference>
<evidence type="ECO:0000256" key="1">
    <source>
        <dbReference type="ARBA" id="ARBA00001947"/>
    </source>
</evidence>
<dbReference type="PANTHER" id="PTHR11705:SF20">
    <property type="entry name" value="CARBOXYPEPTIDASE B"/>
    <property type="match status" value="1"/>
</dbReference>
<feature type="domain" description="Peptidase M14" evidence="9">
    <location>
        <begin position="34"/>
        <end position="328"/>
    </location>
</feature>
<keyword evidence="3" id="KW-0121">Carboxypeptidase</keyword>
<gene>
    <name evidence="10" type="ORF">SPARVUS_LOCUS7434599</name>
</gene>
<comment type="caution">
    <text evidence="10">The sequence shown here is derived from an EMBL/GenBank/DDBJ whole genome shotgun (WGS) entry which is preliminary data.</text>
</comment>
<evidence type="ECO:0000313" key="10">
    <source>
        <dbReference type="EMBL" id="CAI9572404.1"/>
    </source>
</evidence>